<evidence type="ECO:0000256" key="9">
    <source>
        <dbReference type="SAM" id="MobiDB-lite"/>
    </source>
</evidence>
<evidence type="ECO:0000313" key="15">
    <source>
        <dbReference type="Proteomes" id="UP000051487"/>
    </source>
</evidence>
<dbReference type="GO" id="GO:0006508">
    <property type="term" value="P:proteolysis"/>
    <property type="evidence" value="ECO:0007669"/>
    <property type="project" value="UniProtKB-KW"/>
</dbReference>
<dbReference type="InterPro" id="IPR001126">
    <property type="entry name" value="UmuC"/>
</dbReference>
<dbReference type="PANTHER" id="PTHR46404:SF1">
    <property type="entry name" value="DNA POLYMERASE IOTA"/>
    <property type="match status" value="1"/>
</dbReference>
<dbReference type="InterPro" id="IPR043502">
    <property type="entry name" value="DNA/RNA_pol_sf"/>
</dbReference>
<dbReference type="SUPFAM" id="SSF57552">
    <property type="entry name" value="Blood coagulation inhibitor (disintegrin)"/>
    <property type="match status" value="1"/>
</dbReference>
<keyword evidence="7" id="KW-0325">Glycoprotein</keyword>
<keyword evidence="5 14" id="KW-0482">Metalloprotease</keyword>
<dbReference type="PANTHER" id="PTHR46404">
    <property type="entry name" value="DNA POLYMERASE IOTA"/>
    <property type="match status" value="1"/>
</dbReference>
<dbReference type="Pfam" id="PF11799">
    <property type="entry name" value="IMS_C"/>
    <property type="match status" value="1"/>
</dbReference>
<dbReference type="GO" id="GO:0070987">
    <property type="term" value="P:error-free translesion synthesis"/>
    <property type="evidence" value="ECO:0007669"/>
    <property type="project" value="UniProtKB-ARBA"/>
</dbReference>
<dbReference type="GO" id="GO:0004222">
    <property type="term" value="F:metalloendopeptidase activity"/>
    <property type="evidence" value="ECO:0007669"/>
    <property type="project" value="InterPro"/>
</dbReference>
<evidence type="ECO:0000259" key="13">
    <source>
        <dbReference type="PROSITE" id="PS50215"/>
    </source>
</evidence>
<feature type="transmembrane region" description="Helical" evidence="10">
    <location>
        <begin position="1285"/>
        <end position="1306"/>
    </location>
</feature>
<dbReference type="Pfam" id="PF13688">
    <property type="entry name" value="Reprolysin_5"/>
    <property type="match status" value="1"/>
</dbReference>
<feature type="binding site" evidence="8">
    <location>
        <position position="1015"/>
    </location>
    <ligand>
        <name>Zn(2+)</name>
        <dbReference type="ChEBI" id="CHEBI:29105"/>
        <note>catalytic</note>
    </ligand>
</feature>
<dbReference type="InterPro" id="IPR001590">
    <property type="entry name" value="Peptidase_M12B"/>
</dbReference>
<dbReference type="InterPro" id="IPR036775">
    <property type="entry name" value="DNA_pol_Y-fam_lit_finger_sf"/>
</dbReference>
<keyword evidence="2 8" id="KW-0479">Metal-binding</keyword>
<feature type="binding site" evidence="8">
    <location>
        <position position="1011"/>
    </location>
    <ligand>
        <name>Zn(2+)</name>
        <dbReference type="ChEBI" id="CHEBI:29105"/>
        <note>catalytic</note>
    </ligand>
</feature>
<dbReference type="Gene3D" id="3.40.390.10">
    <property type="entry name" value="Collagenase (Catalytic Domain)"/>
    <property type="match status" value="1"/>
</dbReference>
<gene>
    <name evidence="14" type="ORF">ALT_5572</name>
</gene>
<dbReference type="FunFam" id="4.10.70.10:FF:000001">
    <property type="entry name" value="Disintegrin and metalloproteinase domain-containing protein 22"/>
    <property type="match status" value="1"/>
</dbReference>
<dbReference type="Gene3D" id="3.40.1620.60">
    <property type="match status" value="1"/>
</dbReference>
<feature type="domain" description="Peptidase M12B" evidence="13">
    <location>
        <begin position="861"/>
        <end position="1073"/>
    </location>
</feature>
<dbReference type="Pfam" id="PF17771">
    <property type="entry name" value="ADAMTS_CR_2"/>
    <property type="match status" value="1"/>
</dbReference>
<dbReference type="Pfam" id="PF00200">
    <property type="entry name" value="Disintegrin"/>
    <property type="match status" value="1"/>
</dbReference>
<keyword evidence="10" id="KW-0812">Transmembrane</keyword>
<feature type="compositionally biased region" description="Pro residues" evidence="9">
    <location>
        <begin position="1321"/>
        <end position="1334"/>
    </location>
</feature>
<keyword evidence="3" id="KW-0378">Hydrolase</keyword>
<dbReference type="Pfam" id="PF00817">
    <property type="entry name" value="IMS"/>
    <property type="match status" value="1"/>
</dbReference>
<keyword evidence="6" id="KW-1015">Disulfide bond</keyword>
<dbReference type="InterPro" id="IPR001762">
    <property type="entry name" value="Disintegrin_dom"/>
</dbReference>
<dbReference type="FunFam" id="3.40.1170.60:FF:000006">
    <property type="entry name" value="DNA polymerase iota"/>
    <property type="match status" value="1"/>
</dbReference>
<name>A0AAN4PKU8_ASPLE</name>
<dbReference type="FunFam" id="3.40.390.10:FF:000093">
    <property type="entry name" value="Disintegrin and metalloproteinase domain-containing protein B"/>
    <property type="match status" value="1"/>
</dbReference>
<proteinExistence type="predicted"/>
<organism evidence="14 15">
    <name type="scientific">Aspergillus lentulus</name>
    <dbReference type="NCBI Taxonomy" id="293939"/>
    <lineage>
        <taxon>Eukaryota</taxon>
        <taxon>Fungi</taxon>
        <taxon>Dikarya</taxon>
        <taxon>Ascomycota</taxon>
        <taxon>Pezizomycotina</taxon>
        <taxon>Eurotiomycetes</taxon>
        <taxon>Eurotiomycetidae</taxon>
        <taxon>Eurotiales</taxon>
        <taxon>Aspergillaceae</taxon>
        <taxon>Aspergillus</taxon>
        <taxon>Aspergillus subgen. Fumigati</taxon>
    </lineage>
</organism>
<evidence type="ECO:0000256" key="2">
    <source>
        <dbReference type="ARBA" id="ARBA00022723"/>
    </source>
</evidence>
<evidence type="ECO:0000256" key="6">
    <source>
        <dbReference type="ARBA" id="ARBA00023157"/>
    </source>
</evidence>
<sequence length="1367" mass="149625">MAAPRRDDGRIIIHFVSAVRNYAQRSAGNGQLGYVFEAEQPVLKSLPLAVQQKQIVVTCNYEARRRGLRKLQLIKEAKQICPDVVIVLGEDLTRFRNASKELYLFLRDFVWGKRVEKLGFDEVFLDVSDMITYNVEMLNRNDLKSSFFHLDRRDPTVGFTYDATVFQGHSYPAVPDVVTDPGSEWLRIRLLVASHLAAYLRNQLEYQKGYTATVGISTSKLLAKLVGNTHKPNSQTTLLPPYTVAEHGAKSNVLHFLDAHEIRKIPGIGSKIAHRIKSFLTTTVAGAGTEVVRTSDTRPHSDDHTVTVGDVRLFPGMGPILLEKILGGPGSPRDIGARIWGLIHGVDNTQVLQARDLPTQISIEDSYGRLDTSKEVKKELVALTASLIRRMRVDLTEMDPDVHSPAGEPAAADALNEKRQLRWVAHPRTLRLSTCPRPAPGSDRPERHGLNRISRSAPLPSYVFNLDENVDALAERLVQDLAMPMFRKLHPENTGWNLRVLNIAVTNMIESAGDQKNSSGRDIGKMFRKQEATQHDDPTPELEKVTFSGIAQGDMDSKTVDSAGANDTWEESDEDGDTPCVACTLCGTLIPHFAMLAHETYHTAPARSQEPSAIQHVSILEHAVINTPSHEVDHLTDFDVTFELPDKHQTIKLELEPNHDILADDAYVQYLDAEGNIHREEPIQRHEHKVFKGRSLLRRDNGLWKPVGWARIYVQRDGYQPLFEGVFSVDNDNHHVELKSTYLQKKRVEDASIPDRKDEYMVVYRDSDMIRQVRNELKRSLISSSSCQADKLGFNSDPQHPIFRSEFQDMDSGTSSYGSMSLNSLFGLSKRQSDIGGVSGNAGGVNLAQTIGSTSGCPKTKQVALVGIAADCSFRASFDNDDAAKQWIINVVNSASDVYEKSFNISIGLRNLTITDKTCPATAPASTQWNMPCDQSNITQRLNLFSQWRGQQSDGNAYWTLMSNCPTGTEVGLAWLGQLCNAEVTGDGSNSVSGANVVVRVSGGGWQVFAHESGHTFGAVHDCDSMTCAQNLEASSQCCPYSSGACDANGKYIMNPSTGTDITAFSPCTIGNICSALGRNSVKSSCLSDNRNVVTYTGSQCGNGIVEAGEDCDCGGESSCGNNPCCDAKTCKFKNGAVCDDANDSCCSQCQFSSAGTVCRASLGECDLQETCTGNSSTCPADSFKKDGEQCGNISGLTCASGQCTSRDYQCRSVMGSLIHDNNTYACPQFDSSCELICTSPSLGSCFSINQNFLDGTPCGSGGYCHNGRCDGSNIGSWIEEHKNIVIGVACGVGGLLVLSILWCLINRCRRPRTVVKRPPMRPWPGPMPPPPPQMGQWAGPNRGYQGLRAEPPPPYPGPYQPATRYA</sequence>
<feature type="region of interest" description="Disordered" evidence="9">
    <location>
        <begin position="555"/>
        <end position="577"/>
    </location>
</feature>
<evidence type="ECO:0000256" key="1">
    <source>
        <dbReference type="ARBA" id="ARBA00022670"/>
    </source>
</evidence>
<evidence type="ECO:0000256" key="5">
    <source>
        <dbReference type="ARBA" id="ARBA00023049"/>
    </source>
</evidence>
<dbReference type="GO" id="GO:0046872">
    <property type="term" value="F:metal ion binding"/>
    <property type="evidence" value="ECO:0007669"/>
    <property type="project" value="UniProtKB-KW"/>
</dbReference>
<dbReference type="Gene3D" id="3.40.1170.60">
    <property type="match status" value="1"/>
</dbReference>
<dbReference type="PROSITE" id="PS50173">
    <property type="entry name" value="UMUC"/>
    <property type="match status" value="1"/>
</dbReference>
<dbReference type="InterPro" id="IPR034028">
    <property type="entry name" value="ZnMc_ADAM_fungal"/>
</dbReference>
<feature type="region of interest" description="Disordered" evidence="9">
    <location>
        <begin position="1317"/>
        <end position="1367"/>
    </location>
</feature>
<keyword evidence="10" id="KW-1133">Transmembrane helix</keyword>
<protein>
    <submittedName>
        <fullName evidence="14">Disintegrin and metalloproteinase domain-containing protein B</fullName>
    </submittedName>
</protein>
<evidence type="ECO:0000256" key="4">
    <source>
        <dbReference type="ARBA" id="ARBA00022833"/>
    </source>
</evidence>
<dbReference type="Gene3D" id="3.30.70.270">
    <property type="match status" value="1"/>
</dbReference>
<dbReference type="InterPro" id="IPR043128">
    <property type="entry name" value="Rev_trsase/Diguanyl_cyclase"/>
</dbReference>
<dbReference type="InterPro" id="IPR041645">
    <property type="entry name" value="ADAMTS_CR_2"/>
</dbReference>
<dbReference type="SMART" id="SM00050">
    <property type="entry name" value="DISIN"/>
    <property type="match status" value="1"/>
</dbReference>
<feature type="compositionally biased region" description="Acidic residues" evidence="9">
    <location>
        <begin position="568"/>
        <end position="577"/>
    </location>
</feature>
<dbReference type="GO" id="GO:0003684">
    <property type="term" value="F:damaged DNA binding"/>
    <property type="evidence" value="ECO:0007669"/>
    <property type="project" value="InterPro"/>
</dbReference>
<dbReference type="FunFam" id="3.30.70.270:FF:000067">
    <property type="entry name" value="DNA polymerase iota, putative"/>
    <property type="match status" value="1"/>
</dbReference>
<dbReference type="Gene3D" id="4.10.70.10">
    <property type="entry name" value="Disintegrin domain"/>
    <property type="match status" value="1"/>
</dbReference>
<feature type="domain" description="Disintegrin" evidence="12">
    <location>
        <begin position="1098"/>
        <end position="1187"/>
    </location>
</feature>
<evidence type="ECO:0000259" key="11">
    <source>
        <dbReference type="PROSITE" id="PS50173"/>
    </source>
</evidence>
<keyword evidence="4 8" id="KW-0862">Zinc</keyword>
<feature type="active site" evidence="8">
    <location>
        <position position="1012"/>
    </location>
</feature>
<dbReference type="CDD" id="cd04271">
    <property type="entry name" value="ZnMc_ADAM_fungal"/>
    <property type="match status" value="1"/>
</dbReference>
<feature type="compositionally biased region" description="Pro residues" evidence="9">
    <location>
        <begin position="1351"/>
        <end position="1360"/>
    </location>
</feature>
<reference evidence="14 15" key="1">
    <citation type="submission" date="2015-11" db="EMBL/GenBank/DDBJ databases">
        <title>Aspergillus lentulus strain IFM 54703T.</title>
        <authorList>
            <person name="Kusuya Y."/>
            <person name="Sakai K."/>
            <person name="Kamei K."/>
            <person name="Takahashi H."/>
            <person name="Yaguchi T."/>
        </authorList>
    </citation>
    <scope>NUCLEOTIDE SEQUENCE [LARGE SCALE GENOMIC DNA]</scope>
    <source>
        <strain evidence="14 15">IFM 54703</strain>
    </source>
</reference>
<accession>A0AAN4PKU8</accession>
<evidence type="ECO:0000256" key="3">
    <source>
        <dbReference type="ARBA" id="ARBA00022801"/>
    </source>
</evidence>
<dbReference type="PROSITE" id="PS50215">
    <property type="entry name" value="ADAM_MEPRO"/>
    <property type="match status" value="1"/>
</dbReference>
<dbReference type="FunFam" id="3.30.1490.100:FF:000019">
    <property type="entry name" value="Putative DNA polymerase iota"/>
    <property type="match status" value="1"/>
</dbReference>
<dbReference type="InterPro" id="IPR017961">
    <property type="entry name" value="DNA_pol_Y-fam_little_finger"/>
</dbReference>
<dbReference type="GO" id="GO:0003887">
    <property type="term" value="F:DNA-directed DNA polymerase activity"/>
    <property type="evidence" value="ECO:0007669"/>
    <property type="project" value="TreeGrafter"/>
</dbReference>
<comment type="caution">
    <text evidence="14">The sequence shown here is derived from an EMBL/GenBank/DDBJ whole genome shotgun (WGS) entry which is preliminary data.</text>
</comment>
<keyword evidence="10" id="KW-0472">Membrane</keyword>
<dbReference type="InterPro" id="IPR024079">
    <property type="entry name" value="MetalloPept_cat_dom_sf"/>
</dbReference>
<evidence type="ECO:0000256" key="10">
    <source>
        <dbReference type="SAM" id="Phobius"/>
    </source>
</evidence>
<evidence type="ECO:0000256" key="8">
    <source>
        <dbReference type="PROSITE-ProRule" id="PRU00276"/>
    </source>
</evidence>
<dbReference type="Gene3D" id="3.30.1490.100">
    <property type="entry name" value="DNA polymerase, Y-family, little finger domain"/>
    <property type="match status" value="1"/>
</dbReference>
<dbReference type="PRINTS" id="PR00289">
    <property type="entry name" value="DISINTEGRIN"/>
</dbReference>
<evidence type="ECO:0000259" key="12">
    <source>
        <dbReference type="PROSITE" id="PS50214"/>
    </source>
</evidence>
<feature type="binding site" evidence="8">
    <location>
        <position position="1021"/>
    </location>
    <ligand>
        <name>Zn(2+)</name>
        <dbReference type="ChEBI" id="CHEBI:29105"/>
        <note>catalytic</note>
    </ligand>
</feature>
<dbReference type="SUPFAM" id="SSF55486">
    <property type="entry name" value="Metalloproteases ('zincins'), catalytic domain"/>
    <property type="match status" value="1"/>
</dbReference>
<dbReference type="InterPro" id="IPR006586">
    <property type="entry name" value="ADAM_Cys-rich"/>
</dbReference>
<evidence type="ECO:0000256" key="7">
    <source>
        <dbReference type="ARBA" id="ARBA00023180"/>
    </source>
</evidence>
<dbReference type="EMBL" id="BCLY01000009">
    <property type="protein sequence ID" value="GAQ08251.1"/>
    <property type="molecule type" value="Genomic_DNA"/>
</dbReference>
<dbReference type="InterPro" id="IPR036436">
    <property type="entry name" value="Disintegrin_dom_sf"/>
</dbReference>
<dbReference type="SMART" id="SM00608">
    <property type="entry name" value="ACR"/>
    <property type="match status" value="1"/>
</dbReference>
<dbReference type="Proteomes" id="UP000051487">
    <property type="component" value="Unassembled WGS sequence"/>
</dbReference>
<evidence type="ECO:0000313" key="14">
    <source>
        <dbReference type="EMBL" id="GAQ08251.1"/>
    </source>
</evidence>
<keyword evidence="1" id="KW-0645">Protease</keyword>
<dbReference type="GO" id="GO:0006281">
    <property type="term" value="P:DNA repair"/>
    <property type="evidence" value="ECO:0007669"/>
    <property type="project" value="InterPro"/>
</dbReference>
<dbReference type="SUPFAM" id="SSF56672">
    <property type="entry name" value="DNA/RNA polymerases"/>
    <property type="match status" value="1"/>
</dbReference>
<comment type="caution">
    <text evidence="8">Lacks conserved residue(s) required for the propagation of feature annotation.</text>
</comment>
<dbReference type="PROSITE" id="PS50214">
    <property type="entry name" value="DISINTEGRIN_2"/>
    <property type="match status" value="1"/>
</dbReference>
<feature type="domain" description="UmuC" evidence="11">
    <location>
        <begin position="40"/>
        <end position="269"/>
    </location>
</feature>